<keyword evidence="1" id="KW-1133">Transmembrane helix</keyword>
<dbReference type="Proteomes" id="UP000452141">
    <property type="component" value="Unassembled WGS sequence"/>
</dbReference>
<keyword evidence="1" id="KW-0812">Transmembrane</keyword>
<dbReference type="AlphaFoldDB" id="A0A844FNA1"/>
<evidence type="ECO:0000313" key="4">
    <source>
        <dbReference type="Proteomes" id="UP000452141"/>
    </source>
</evidence>
<sequence>MSKTFYYHSEQDDLIDSADQDYTLPDDYQVFKQGIGFKIWNVVVRTLACAFAWLYSRLFLLVKVKGKDKIKPFKQQKKGYFIYGNHTQMLGDPFTPMTIVNPYRFYTLAAQANWGIPFLGKFVIPVAGLPVGKNLKQSIRLLKDVKTAYRDKGAAVIIYPEAHLWPYYTKIRPFPATSLNFPVSLKAPCFTMTTTYQKCKWRQRPKITVYIDGPFYPDPSLGKKQAQEALAHQVYQTMVDRSKLSDYDFNSYVKIDGKNSND</sequence>
<evidence type="ECO:0000313" key="3">
    <source>
        <dbReference type="EMBL" id="MST80094.1"/>
    </source>
</evidence>
<reference evidence="3 4" key="1">
    <citation type="submission" date="2019-08" db="EMBL/GenBank/DDBJ databases">
        <title>In-depth cultivation of the pig gut microbiome towards novel bacterial diversity and tailored functional studies.</title>
        <authorList>
            <person name="Wylensek D."/>
            <person name="Hitch T.C.A."/>
            <person name="Clavel T."/>
        </authorList>
    </citation>
    <scope>NUCLEOTIDE SEQUENCE [LARGE SCALE GENOMIC DNA]</scope>
    <source>
        <strain evidence="3 4">WCA-470BD-2E</strain>
    </source>
</reference>
<keyword evidence="3" id="KW-0012">Acyltransferase</keyword>
<accession>A0A844FNA1</accession>
<dbReference type="GO" id="GO:0016746">
    <property type="term" value="F:acyltransferase activity"/>
    <property type="evidence" value="ECO:0007669"/>
    <property type="project" value="UniProtKB-KW"/>
</dbReference>
<dbReference type="InterPro" id="IPR002123">
    <property type="entry name" value="Plipid/glycerol_acylTrfase"/>
</dbReference>
<feature type="transmembrane region" description="Helical" evidence="1">
    <location>
        <begin position="42"/>
        <end position="62"/>
    </location>
</feature>
<dbReference type="SUPFAM" id="SSF69593">
    <property type="entry name" value="Glycerol-3-phosphate (1)-acyltransferase"/>
    <property type="match status" value="1"/>
</dbReference>
<organism evidence="3 4">
    <name type="scientific">Lactobacillus equicursoris</name>
    <dbReference type="NCBI Taxonomy" id="420645"/>
    <lineage>
        <taxon>Bacteria</taxon>
        <taxon>Bacillati</taxon>
        <taxon>Bacillota</taxon>
        <taxon>Bacilli</taxon>
        <taxon>Lactobacillales</taxon>
        <taxon>Lactobacillaceae</taxon>
        <taxon>Lactobacillus</taxon>
    </lineage>
</organism>
<keyword evidence="3" id="KW-0808">Transferase</keyword>
<dbReference type="RefSeq" id="WP_154487008.1">
    <property type="nucleotide sequence ID" value="NZ_VUMW01000016.1"/>
</dbReference>
<evidence type="ECO:0000259" key="2">
    <source>
        <dbReference type="Pfam" id="PF01553"/>
    </source>
</evidence>
<gene>
    <name evidence="3" type="ORF">FYJ61_06425</name>
</gene>
<feature type="domain" description="Phospholipid/glycerol acyltransferase" evidence="2">
    <location>
        <begin position="62"/>
        <end position="166"/>
    </location>
</feature>
<proteinExistence type="predicted"/>
<comment type="caution">
    <text evidence="3">The sequence shown here is derived from an EMBL/GenBank/DDBJ whole genome shotgun (WGS) entry which is preliminary data.</text>
</comment>
<dbReference type="Pfam" id="PF01553">
    <property type="entry name" value="Acyltransferase"/>
    <property type="match status" value="1"/>
</dbReference>
<name>A0A844FNA1_9LACO</name>
<dbReference type="CDD" id="cd07989">
    <property type="entry name" value="LPLAT_AGPAT-like"/>
    <property type="match status" value="1"/>
</dbReference>
<evidence type="ECO:0000256" key="1">
    <source>
        <dbReference type="SAM" id="Phobius"/>
    </source>
</evidence>
<protein>
    <submittedName>
        <fullName evidence="3">1-acyl-sn-glycerol-3-phosphate acyltransferase</fullName>
    </submittedName>
</protein>
<dbReference type="EMBL" id="VUMW01000016">
    <property type="protein sequence ID" value="MST80094.1"/>
    <property type="molecule type" value="Genomic_DNA"/>
</dbReference>
<keyword evidence="1" id="KW-0472">Membrane</keyword>